<comment type="caution">
    <text evidence="2">The sequence shown here is derived from an EMBL/GenBank/DDBJ whole genome shotgun (WGS) entry which is preliminary data.</text>
</comment>
<protein>
    <submittedName>
        <fullName evidence="2">Uncharacterized protein</fullName>
    </submittedName>
</protein>
<accession>A0A0B2VCS7</accession>
<evidence type="ECO:0000313" key="2">
    <source>
        <dbReference type="EMBL" id="KHN81326.1"/>
    </source>
</evidence>
<feature type="compositionally biased region" description="Basic and acidic residues" evidence="1">
    <location>
        <begin position="119"/>
        <end position="128"/>
    </location>
</feature>
<dbReference type="Proteomes" id="UP000031036">
    <property type="component" value="Unassembled WGS sequence"/>
</dbReference>
<proteinExistence type="predicted"/>
<reference evidence="2 3" key="1">
    <citation type="submission" date="2014-11" db="EMBL/GenBank/DDBJ databases">
        <title>Genetic blueprint of the zoonotic pathogen Toxocara canis.</title>
        <authorList>
            <person name="Zhu X.-Q."/>
            <person name="Korhonen P.K."/>
            <person name="Cai H."/>
            <person name="Young N.D."/>
            <person name="Nejsum P."/>
            <person name="von Samson-Himmelstjerna G."/>
            <person name="Boag P.R."/>
            <person name="Tan P."/>
            <person name="Li Q."/>
            <person name="Min J."/>
            <person name="Yang Y."/>
            <person name="Wang X."/>
            <person name="Fang X."/>
            <person name="Hall R.S."/>
            <person name="Hofmann A."/>
            <person name="Sternberg P.W."/>
            <person name="Jex A.R."/>
            <person name="Gasser R.B."/>
        </authorList>
    </citation>
    <scope>NUCLEOTIDE SEQUENCE [LARGE SCALE GENOMIC DNA]</scope>
    <source>
        <strain evidence="2">PN_DK_2014</strain>
    </source>
</reference>
<feature type="region of interest" description="Disordered" evidence="1">
    <location>
        <begin position="92"/>
        <end position="128"/>
    </location>
</feature>
<name>A0A0B2VCS7_TOXCA</name>
<organism evidence="2 3">
    <name type="scientific">Toxocara canis</name>
    <name type="common">Canine roundworm</name>
    <dbReference type="NCBI Taxonomy" id="6265"/>
    <lineage>
        <taxon>Eukaryota</taxon>
        <taxon>Metazoa</taxon>
        <taxon>Ecdysozoa</taxon>
        <taxon>Nematoda</taxon>
        <taxon>Chromadorea</taxon>
        <taxon>Rhabditida</taxon>
        <taxon>Spirurina</taxon>
        <taxon>Ascaridomorpha</taxon>
        <taxon>Ascaridoidea</taxon>
        <taxon>Toxocaridae</taxon>
        <taxon>Toxocara</taxon>
    </lineage>
</organism>
<evidence type="ECO:0000313" key="3">
    <source>
        <dbReference type="Proteomes" id="UP000031036"/>
    </source>
</evidence>
<feature type="compositionally biased region" description="Acidic residues" evidence="1">
    <location>
        <begin position="99"/>
        <end position="114"/>
    </location>
</feature>
<dbReference type="AlphaFoldDB" id="A0A0B2VCS7"/>
<dbReference type="EMBL" id="JPKZ01001543">
    <property type="protein sequence ID" value="KHN81326.1"/>
    <property type="molecule type" value="Genomic_DNA"/>
</dbReference>
<sequence length="128" mass="14454">MYADDTQLAYPSLPYEFEKMEKAVKTTSRRSASLASISVKLNQPKTTVTKFGNVQQLARLPQERLVISDNQEVDILNRVAKIARGDVCRRSDYPTMADVDSDWDEEDDFDDQEEGSGCRNDDGKTANK</sequence>
<gene>
    <name evidence="2" type="ORF">Tcan_08532</name>
</gene>
<evidence type="ECO:0000256" key="1">
    <source>
        <dbReference type="SAM" id="MobiDB-lite"/>
    </source>
</evidence>
<keyword evidence="3" id="KW-1185">Reference proteome</keyword>